<dbReference type="SUPFAM" id="SSF56317">
    <property type="entry name" value="Carbon-nitrogen hydrolase"/>
    <property type="match status" value="1"/>
</dbReference>
<dbReference type="InterPro" id="IPR001110">
    <property type="entry name" value="UPF0012_CS"/>
</dbReference>
<sequence>MKISLIQLDIAFGDPEKNYLRAENFIQRAVKENPDVIMLPELWTTGYDLARLSGTADDGAERTKRFAGQLAKANRVTIIAGSVARQSASQVTNTMLVINRQGECIKEYSKVHLFRLMNEDKFLQSGDDDGLFDLDGVAAAGFICYDIRFPEWIRKHVLAGARLLFVPAEWPKPRLDHWRTLLTCRAIENQAFVIACNRAGKDPDNVFAGHSMIISPWGEILAEAGEEETLLTADLDLASIVAIRSRIPVFEDRRPELY</sequence>
<dbReference type="PANTHER" id="PTHR23088">
    <property type="entry name" value="NITRILASE-RELATED"/>
    <property type="match status" value="1"/>
</dbReference>
<dbReference type="Gene3D" id="3.60.110.10">
    <property type="entry name" value="Carbon-nitrogen hydrolase"/>
    <property type="match status" value="1"/>
</dbReference>
<protein>
    <submittedName>
        <fullName evidence="3">Hydrolase</fullName>
    </submittedName>
</protein>
<dbReference type="RefSeq" id="WP_188804993.1">
    <property type="nucleotide sequence ID" value="NZ_BMOK01000020.1"/>
</dbReference>
<dbReference type="PROSITE" id="PS50263">
    <property type="entry name" value="CN_HYDROLASE"/>
    <property type="match status" value="1"/>
</dbReference>
<reference evidence="3" key="1">
    <citation type="journal article" date="2014" name="Int. J. Syst. Evol. Microbiol.">
        <title>Complete genome sequence of Corynebacterium casei LMG S-19264T (=DSM 44701T), isolated from a smear-ripened cheese.</title>
        <authorList>
            <consortium name="US DOE Joint Genome Institute (JGI-PGF)"/>
            <person name="Walter F."/>
            <person name="Albersmeier A."/>
            <person name="Kalinowski J."/>
            <person name="Ruckert C."/>
        </authorList>
    </citation>
    <scope>NUCLEOTIDE SEQUENCE</scope>
    <source>
        <strain evidence="3">JCM 15325</strain>
    </source>
</reference>
<dbReference type="InterPro" id="IPR003010">
    <property type="entry name" value="C-N_Hydrolase"/>
</dbReference>
<evidence type="ECO:0000313" key="4">
    <source>
        <dbReference type="Proteomes" id="UP000654670"/>
    </source>
</evidence>
<comment type="similarity">
    <text evidence="1">Belongs to the carbon-nitrogen hydrolase superfamily. NIT1/NIT2 family.</text>
</comment>
<dbReference type="PANTHER" id="PTHR23088:SF27">
    <property type="entry name" value="DEAMINATED GLUTATHIONE AMIDASE"/>
    <property type="match status" value="1"/>
</dbReference>
<accession>A0A917W5G7</accession>
<gene>
    <name evidence="3" type="ORF">GCM10007968_30850</name>
</gene>
<evidence type="ECO:0000313" key="3">
    <source>
        <dbReference type="EMBL" id="GGL64721.1"/>
    </source>
</evidence>
<dbReference type="Pfam" id="PF00795">
    <property type="entry name" value="CN_hydrolase"/>
    <property type="match status" value="1"/>
</dbReference>
<organism evidence="3 4">
    <name type="scientific">Sporolactobacillus putidus</name>
    <dbReference type="NCBI Taxonomy" id="492735"/>
    <lineage>
        <taxon>Bacteria</taxon>
        <taxon>Bacillati</taxon>
        <taxon>Bacillota</taxon>
        <taxon>Bacilli</taxon>
        <taxon>Bacillales</taxon>
        <taxon>Sporolactobacillaceae</taxon>
        <taxon>Sporolactobacillus</taxon>
    </lineage>
</organism>
<proteinExistence type="inferred from homology"/>
<dbReference type="CDD" id="cd07583">
    <property type="entry name" value="nitrilase_5"/>
    <property type="match status" value="1"/>
</dbReference>
<evidence type="ECO:0000259" key="2">
    <source>
        <dbReference type="PROSITE" id="PS50263"/>
    </source>
</evidence>
<dbReference type="EMBL" id="BMOK01000020">
    <property type="protein sequence ID" value="GGL64721.1"/>
    <property type="molecule type" value="Genomic_DNA"/>
</dbReference>
<dbReference type="PROSITE" id="PS01227">
    <property type="entry name" value="UPF0012"/>
    <property type="match status" value="1"/>
</dbReference>
<feature type="domain" description="CN hydrolase" evidence="2">
    <location>
        <begin position="1"/>
        <end position="237"/>
    </location>
</feature>
<keyword evidence="3" id="KW-0378">Hydrolase</keyword>
<dbReference type="InterPro" id="IPR036526">
    <property type="entry name" value="C-N_Hydrolase_sf"/>
</dbReference>
<dbReference type="GO" id="GO:0016787">
    <property type="term" value="F:hydrolase activity"/>
    <property type="evidence" value="ECO:0007669"/>
    <property type="project" value="UniProtKB-KW"/>
</dbReference>
<reference evidence="3" key="2">
    <citation type="submission" date="2020-09" db="EMBL/GenBank/DDBJ databases">
        <authorList>
            <person name="Sun Q."/>
            <person name="Ohkuma M."/>
        </authorList>
    </citation>
    <scope>NUCLEOTIDE SEQUENCE</scope>
    <source>
        <strain evidence="3">JCM 15325</strain>
    </source>
</reference>
<dbReference type="AlphaFoldDB" id="A0A917W5G7"/>
<comment type="caution">
    <text evidence="3">The sequence shown here is derived from an EMBL/GenBank/DDBJ whole genome shotgun (WGS) entry which is preliminary data.</text>
</comment>
<keyword evidence="4" id="KW-1185">Reference proteome</keyword>
<name>A0A917W5G7_9BACL</name>
<dbReference type="Proteomes" id="UP000654670">
    <property type="component" value="Unassembled WGS sequence"/>
</dbReference>
<evidence type="ECO:0000256" key="1">
    <source>
        <dbReference type="ARBA" id="ARBA00010613"/>
    </source>
</evidence>